<feature type="chain" id="PRO_5012263479" evidence="2">
    <location>
        <begin position="21"/>
        <end position="155"/>
    </location>
</feature>
<dbReference type="EMBL" id="FZNY01000001">
    <property type="protein sequence ID" value="SNR35926.1"/>
    <property type="molecule type" value="Genomic_DNA"/>
</dbReference>
<keyword evidence="1" id="KW-0677">Repeat</keyword>
<evidence type="ECO:0000313" key="3">
    <source>
        <dbReference type="EMBL" id="SNR35926.1"/>
    </source>
</evidence>
<feature type="signal peptide" evidence="2">
    <location>
        <begin position="1"/>
        <end position="20"/>
    </location>
</feature>
<dbReference type="Pfam" id="PF02493">
    <property type="entry name" value="MORN"/>
    <property type="match status" value="3"/>
</dbReference>
<name>A0A238VNW7_9FLAO</name>
<keyword evidence="2" id="KW-0732">Signal</keyword>
<gene>
    <name evidence="3" type="ORF">SAMN06265376_101112</name>
</gene>
<reference evidence="3 4" key="1">
    <citation type="submission" date="2017-06" db="EMBL/GenBank/DDBJ databases">
        <authorList>
            <person name="Kim H.J."/>
            <person name="Triplett B.A."/>
        </authorList>
    </citation>
    <scope>NUCLEOTIDE SEQUENCE [LARGE SCALE GENOMIC DNA]</scope>
    <source>
        <strain evidence="3 4">DSM 25597</strain>
    </source>
</reference>
<proteinExistence type="predicted"/>
<keyword evidence="4" id="KW-1185">Reference proteome</keyword>
<dbReference type="SMART" id="SM00698">
    <property type="entry name" value="MORN"/>
    <property type="match status" value="3"/>
</dbReference>
<dbReference type="Gene3D" id="2.20.110.10">
    <property type="entry name" value="Histone H3 K4-specific methyltransferase SET7/9 N-terminal domain"/>
    <property type="match status" value="2"/>
</dbReference>
<sequence>MKKIVLILSLAMATVFNVQAQEINAIPYSSDIAQLPDGWHKFTLQGASFDVEVASGNLVKGNIIWFDGTKYSGNLAGSVISGRGTYTWPDGTKYEGSFRNNQRHGKGSMILVDNSKWSGKWKNNKKNGKGKQFDASGEIVQQGVWEADQFLGAKK</sequence>
<dbReference type="SUPFAM" id="SSF82185">
    <property type="entry name" value="Histone H3 K4-specific methyltransferase SET7/9 N-terminal domain"/>
    <property type="match status" value="1"/>
</dbReference>
<dbReference type="OrthoDB" id="977972at2"/>
<dbReference type="RefSeq" id="WP_089369485.1">
    <property type="nucleotide sequence ID" value="NZ_BMEP01000002.1"/>
</dbReference>
<dbReference type="AlphaFoldDB" id="A0A238VNW7"/>
<evidence type="ECO:0000313" key="4">
    <source>
        <dbReference type="Proteomes" id="UP000198379"/>
    </source>
</evidence>
<evidence type="ECO:0000256" key="2">
    <source>
        <dbReference type="SAM" id="SignalP"/>
    </source>
</evidence>
<protein>
    <submittedName>
        <fullName evidence="3">MORN repeat-containing protein</fullName>
    </submittedName>
</protein>
<dbReference type="Proteomes" id="UP000198379">
    <property type="component" value="Unassembled WGS sequence"/>
</dbReference>
<dbReference type="PANTHER" id="PTHR23084:SF263">
    <property type="entry name" value="MORN REPEAT-CONTAINING PROTEIN 1"/>
    <property type="match status" value="1"/>
</dbReference>
<evidence type="ECO:0000256" key="1">
    <source>
        <dbReference type="ARBA" id="ARBA00022737"/>
    </source>
</evidence>
<accession>A0A238VNW7</accession>
<dbReference type="InterPro" id="IPR003409">
    <property type="entry name" value="MORN"/>
</dbReference>
<organism evidence="3 4">
    <name type="scientific">Dokdonia pacifica</name>
    <dbReference type="NCBI Taxonomy" id="1627892"/>
    <lineage>
        <taxon>Bacteria</taxon>
        <taxon>Pseudomonadati</taxon>
        <taxon>Bacteroidota</taxon>
        <taxon>Flavobacteriia</taxon>
        <taxon>Flavobacteriales</taxon>
        <taxon>Flavobacteriaceae</taxon>
        <taxon>Dokdonia</taxon>
    </lineage>
</organism>
<dbReference type="PANTHER" id="PTHR23084">
    <property type="entry name" value="PHOSPHATIDYLINOSITOL-4-PHOSPHATE 5-KINASE RELATED"/>
    <property type="match status" value="1"/>
</dbReference>